<feature type="region of interest" description="Disordered" evidence="1">
    <location>
        <begin position="118"/>
        <end position="169"/>
    </location>
</feature>
<dbReference type="Gene3D" id="1.10.287.1490">
    <property type="match status" value="1"/>
</dbReference>
<dbReference type="Proteomes" id="UP000239907">
    <property type="component" value="Unassembled WGS sequence"/>
</dbReference>
<feature type="compositionally biased region" description="Basic and acidic residues" evidence="1">
    <location>
        <begin position="1"/>
        <end position="11"/>
    </location>
</feature>
<accession>A0A2S7U5F1</accession>
<organism evidence="2 3">
    <name type="scientific">Rubritalea profundi</name>
    <dbReference type="NCBI Taxonomy" id="1658618"/>
    <lineage>
        <taxon>Bacteria</taxon>
        <taxon>Pseudomonadati</taxon>
        <taxon>Verrucomicrobiota</taxon>
        <taxon>Verrucomicrobiia</taxon>
        <taxon>Verrucomicrobiales</taxon>
        <taxon>Rubritaleaceae</taxon>
        <taxon>Rubritalea</taxon>
    </lineage>
</organism>
<evidence type="ECO:0000256" key="1">
    <source>
        <dbReference type="SAM" id="MobiDB-lite"/>
    </source>
</evidence>
<proteinExistence type="predicted"/>
<feature type="compositionally biased region" description="Polar residues" evidence="1">
    <location>
        <begin position="13"/>
        <end position="22"/>
    </location>
</feature>
<feature type="region of interest" description="Disordered" evidence="1">
    <location>
        <begin position="1"/>
        <end position="29"/>
    </location>
</feature>
<dbReference type="SUPFAM" id="SSF57997">
    <property type="entry name" value="Tropomyosin"/>
    <property type="match status" value="1"/>
</dbReference>
<feature type="compositionally biased region" description="Basic residues" evidence="1">
    <location>
        <begin position="149"/>
        <end position="162"/>
    </location>
</feature>
<reference evidence="2 3" key="1">
    <citation type="submission" date="2016-12" db="EMBL/GenBank/DDBJ databases">
        <title>Study of bacterial adaptation to deep sea.</title>
        <authorList>
            <person name="Song J."/>
            <person name="Yoshizawa S."/>
            <person name="Kogure K."/>
        </authorList>
    </citation>
    <scope>NUCLEOTIDE SEQUENCE [LARGE SCALE GENOMIC DNA]</scope>
    <source>
        <strain evidence="2 3">SAORIC-165</strain>
    </source>
</reference>
<dbReference type="EMBL" id="MQWA01000001">
    <property type="protein sequence ID" value="PQJ29737.1"/>
    <property type="molecule type" value="Genomic_DNA"/>
</dbReference>
<evidence type="ECO:0000313" key="3">
    <source>
        <dbReference type="Proteomes" id="UP000239907"/>
    </source>
</evidence>
<keyword evidence="3" id="KW-1185">Reference proteome</keyword>
<sequence>MLATAAEKESLAAKSQYQTSHSRSLREFDKMKNESVNLAKLQQDVQYQMDDAEALSAQANQVIGEHNALEREISSLENDICQLKSELSTRNTNIHHHRQRLHNLESEKNRLHCQLDAEHSKNNSLESEVRSLQSKLNSRATSSNSHSPRMPKAHVTHQKKRVACTTQTNRLNISKAKLDSFRSKNITLRH</sequence>
<protein>
    <submittedName>
        <fullName evidence="2">Uncharacterized protein</fullName>
    </submittedName>
</protein>
<name>A0A2S7U5F1_9BACT</name>
<comment type="caution">
    <text evidence="2">The sequence shown here is derived from an EMBL/GenBank/DDBJ whole genome shotgun (WGS) entry which is preliminary data.</text>
</comment>
<feature type="compositionally biased region" description="Polar residues" evidence="1">
    <location>
        <begin position="122"/>
        <end position="147"/>
    </location>
</feature>
<gene>
    <name evidence="2" type="ORF">BSZ32_15425</name>
</gene>
<evidence type="ECO:0000313" key="2">
    <source>
        <dbReference type="EMBL" id="PQJ29737.1"/>
    </source>
</evidence>
<dbReference type="AlphaFoldDB" id="A0A2S7U5F1"/>